<dbReference type="eggNOG" id="arCOG05305">
    <property type="taxonomic scope" value="Archaea"/>
</dbReference>
<dbReference type="EMBL" id="CP003167">
    <property type="protein sequence ID" value="AGB01706.1"/>
    <property type="molecule type" value="Genomic_DNA"/>
</dbReference>
<protein>
    <recommendedName>
        <fullName evidence="4">Transposase</fullName>
    </recommendedName>
</protein>
<gene>
    <name evidence="2" type="ordered locus">Metfor_0646</name>
</gene>
<dbReference type="Proteomes" id="UP000010824">
    <property type="component" value="Chromosome"/>
</dbReference>
<accession>L0HD57</accession>
<dbReference type="AlphaFoldDB" id="L0HD57"/>
<evidence type="ECO:0000313" key="3">
    <source>
        <dbReference type="Proteomes" id="UP000010824"/>
    </source>
</evidence>
<dbReference type="InParanoid" id="L0HD57"/>
<name>L0HD57_METFS</name>
<organism evidence="2 3">
    <name type="scientific">Methanoregula formicica (strain DSM 22288 / NBRC 105244 / SMSP)</name>
    <dbReference type="NCBI Taxonomy" id="593750"/>
    <lineage>
        <taxon>Archaea</taxon>
        <taxon>Methanobacteriati</taxon>
        <taxon>Methanobacteriota</taxon>
        <taxon>Stenosarchaea group</taxon>
        <taxon>Methanomicrobia</taxon>
        <taxon>Methanomicrobiales</taxon>
        <taxon>Methanoregulaceae</taxon>
        <taxon>Methanoregula</taxon>
    </lineage>
</organism>
<feature type="compositionally biased region" description="Basic and acidic residues" evidence="1">
    <location>
        <begin position="189"/>
        <end position="200"/>
    </location>
</feature>
<dbReference type="STRING" id="593750.Metfor_0646"/>
<reference evidence="3" key="1">
    <citation type="submission" date="2011-12" db="EMBL/GenBank/DDBJ databases">
        <title>Complete sequence of Methanoregula formicicum SMSP.</title>
        <authorList>
            <person name="Lucas S."/>
            <person name="Han J."/>
            <person name="Lapidus A."/>
            <person name="Cheng J.-F."/>
            <person name="Goodwin L."/>
            <person name="Pitluck S."/>
            <person name="Peters L."/>
            <person name="Ovchinnikova G."/>
            <person name="Teshima H."/>
            <person name="Detter J.C."/>
            <person name="Han C."/>
            <person name="Tapia R."/>
            <person name="Land M."/>
            <person name="Hauser L."/>
            <person name="Kyrpides N."/>
            <person name="Ivanova N."/>
            <person name="Pagani I."/>
            <person name="Imachi H."/>
            <person name="Tamaki H."/>
            <person name="Sekiguchi Y."/>
            <person name="Kamagata Y."/>
            <person name="Cadillo-Quiroz H."/>
            <person name="Zinder S."/>
            <person name="Liu W.-T."/>
            <person name="Woyke T."/>
        </authorList>
    </citation>
    <scope>NUCLEOTIDE SEQUENCE [LARGE SCALE GENOMIC DNA]</scope>
    <source>
        <strain evidence="3">DSM 22288 / NBRC 105244 / SMSP</strain>
    </source>
</reference>
<dbReference type="HOGENOM" id="CLU_107895_0_0_2"/>
<evidence type="ECO:0000256" key="1">
    <source>
        <dbReference type="SAM" id="MobiDB-lite"/>
    </source>
</evidence>
<evidence type="ECO:0000313" key="2">
    <source>
        <dbReference type="EMBL" id="AGB01706.1"/>
    </source>
</evidence>
<reference evidence="2 3" key="2">
    <citation type="journal article" date="2014" name="Genome Announc.">
        <title>Complete Genome Sequence of Methanoregula formicica SMSPT, a Mesophilic Hydrogenotrophic Methanogen Isolated from a Methanogenic Upflow Anaerobic Sludge Blanket Reactor.</title>
        <authorList>
            <person name="Yamamoto K."/>
            <person name="Tamaki H."/>
            <person name="Cadillo-Quiroz H."/>
            <person name="Imachi H."/>
            <person name="Kyrpides N."/>
            <person name="Woyke T."/>
            <person name="Goodwin L."/>
            <person name="Zinder S.H."/>
            <person name="Kamagata Y."/>
            <person name="Liu W.T."/>
        </authorList>
    </citation>
    <scope>NUCLEOTIDE SEQUENCE [LARGE SCALE GENOMIC DNA]</scope>
    <source>
        <strain evidence="3">DSM 22288 / NBRC 105244 / SMSP</strain>
    </source>
</reference>
<keyword evidence="3" id="KW-1185">Reference proteome</keyword>
<proteinExistence type="predicted"/>
<dbReference type="OrthoDB" id="114322at2157"/>
<dbReference type="GeneID" id="14309319"/>
<evidence type="ECO:0008006" key="4">
    <source>
        <dbReference type="Google" id="ProtNLM"/>
    </source>
</evidence>
<sequence length="200" mass="22129" precursor="true">MRLRQVPAMLVNIIHTALVACEDVRFHAGTACPFCGGRLSGYDERRKRFAVLVEDENRVVVNVVVCRSYCRVCERIIDPPQPFYPGTRIGAPVVDLCRTLSSNIPFTRASVYLERMGVIVDRWSVRHYSGLALPVIPSVDVFGMKIPVSIISLSTFAGTSAEPASLDMEEILMVCNIARSPPPAGFPARDGERKDPARRP</sequence>
<feature type="region of interest" description="Disordered" evidence="1">
    <location>
        <begin position="180"/>
        <end position="200"/>
    </location>
</feature>
<dbReference type="RefSeq" id="WP_015284670.1">
    <property type="nucleotide sequence ID" value="NC_019943.1"/>
</dbReference>
<dbReference type="PROSITE" id="PS51257">
    <property type="entry name" value="PROKAR_LIPOPROTEIN"/>
    <property type="match status" value="1"/>
</dbReference>
<dbReference type="KEGG" id="mfo:Metfor_0646"/>